<evidence type="ECO:0000259" key="12">
    <source>
        <dbReference type="Pfam" id="PF12693"/>
    </source>
</evidence>
<comment type="caution">
    <text evidence="13">The sequence shown here is derived from an EMBL/GenBank/DDBJ whole genome shotgun (WGS) entry which is preliminary data.</text>
</comment>
<gene>
    <name evidence="13" type="ORF">HGR_13774</name>
</gene>
<organism evidence="13 14">
    <name type="scientific">Hylemonella gracilis ATCC 19624</name>
    <dbReference type="NCBI Taxonomy" id="887062"/>
    <lineage>
        <taxon>Bacteria</taxon>
        <taxon>Pseudomonadati</taxon>
        <taxon>Pseudomonadota</taxon>
        <taxon>Betaproteobacteria</taxon>
        <taxon>Burkholderiales</taxon>
        <taxon>Comamonadaceae</taxon>
        <taxon>Hylemonella</taxon>
    </lineage>
</organism>
<dbReference type="eggNOG" id="COG3297">
    <property type="taxonomic scope" value="Bacteria"/>
</dbReference>
<evidence type="ECO:0000313" key="13">
    <source>
        <dbReference type="EMBL" id="EGI75916.1"/>
    </source>
</evidence>
<dbReference type="PIRSF" id="PIRSF015761">
    <property type="entry name" value="Protein_L"/>
    <property type="match status" value="1"/>
</dbReference>
<dbReference type="STRING" id="887062.HGR_13774"/>
<reference evidence="13 14" key="1">
    <citation type="journal article" date="2011" name="EMBO J.">
        <title>Structural diversity of bacterial flagellar motors.</title>
        <authorList>
            <person name="Chen S."/>
            <person name="Beeby M."/>
            <person name="Murphy G.E."/>
            <person name="Leadbetter J.R."/>
            <person name="Hendrixson D.R."/>
            <person name="Briegel A."/>
            <person name="Li Z."/>
            <person name="Shi J."/>
            <person name="Tocheva E.I."/>
            <person name="Muller A."/>
            <person name="Dobro M.J."/>
            <person name="Jensen G.J."/>
        </authorList>
    </citation>
    <scope>NUCLEOTIDE SEQUENCE [LARGE SCALE GENOMIC DNA]</scope>
    <source>
        <strain evidence="13 14">ATCC 19624</strain>
    </source>
</reference>
<dbReference type="InterPro" id="IPR024230">
    <property type="entry name" value="GspL_cyto_dom"/>
</dbReference>
<dbReference type="InterPro" id="IPR007812">
    <property type="entry name" value="T2SS_protein-GspL"/>
</dbReference>
<dbReference type="Gene3D" id="3.30.420.380">
    <property type="match status" value="1"/>
</dbReference>
<evidence type="ECO:0000256" key="4">
    <source>
        <dbReference type="ARBA" id="ARBA00022475"/>
    </source>
</evidence>
<dbReference type="GO" id="GO:0015627">
    <property type="term" value="C:type II protein secretion system complex"/>
    <property type="evidence" value="ECO:0007669"/>
    <property type="project" value="InterPro"/>
</dbReference>
<evidence type="ECO:0000256" key="2">
    <source>
        <dbReference type="ARBA" id="ARBA00005318"/>
    </source>
</evidence>
<dbReference type="NCBIfam" id="TIGR01709">
    <property type="entry name" value="typeII_sec_gspL"/>
    <property type="match status" value="1"/>
</dbReference>
<dbReference type="Proteomes" id="UP000016368">
    <property type="component" value="Unassembled WGS sequence"/>
</dbReference>
<keyword evidence="4" id="KW-1003">Cell membrane</keyword>
<comment type="similarity">
    <text evidence="2">Belongs to the GSP L family.</text>
</comment>
<protein>
    <submittedName>
        <fullName evidence="13">General secretion pathway l</fullName>
    </submittedName>
</protein>
<evidence type="ECO:0000313" key="14">
    <source>
        <dbReference type="Proteomes" id="UP000016368"/>
    </source>
</evidence>
<sequence>MLLLTPSLSNTAPAPASSARLMEQDWNWAQVTPYQTLSDLASSAHGSGPQATWPNDASVVLIVPPQRLSWHRVRLPKVPARKRLAALHGLLEEALLDDPEQLHFALPPAALAASGRDGLTWVAACDRAWLTACLSALRAAGRPATRICPAFPPVADAAQCHLWVNSETGSPWLHIAGPEGLLGLPLAAFTAGEGLLTSLLSAVQSKDGAQKPAPAPVCTATPDAMATVQAVLPDRPWTTEPMAQQWQRGVNSGWDLAQFDLRDAMGARRGQALLEWLRPLWQAPRWRPLRWGLAALFAVQVVGLHVLAWQERAALRQLRADTQRLAAQTFPQLTVVLDAPRQMQRELDVLRHGAGELGPADLESLLHALGADPALSGLQMDSLRYTPREARLRHAAGAPIREALTAVAARQGWTVQTGAGTGTNSTSGQAESVLKRN</sequence>
<dbReference type="OrthoDB" id="8557903at2"/>
<evidence type="ECO:0000256" key="3">
    <source>
        <dbReference type="ARBA" id="ARBA00022448"/>
    </source>
</evidence>
<evidence type="ECO:0000256" key="1">
    <source>
        <dbReference type="ARBA" id="ARBA00004377"/>
    </source>
</evidence>
<accession>F3KWB7</accession>
<evidence type="ECO:0000256" key="8">
    <source>
        <dbReference type="ARBA" id="ARBA00022989"/>
    </source>
</evidence>
<name>F3KWB7_9BURK</name>
<keyword evidence="8" id="KW-1133">Transmembrane helix</keyword>
<evidence type="ECO:0000256" key="7">
    <source>
        <dbReference type="ARBA" id="ARBA00022927"/>
    </source>
</evidence>
<feature type="domain" description="GspL periplasmic" evidence="12">
    <location>
        <begin position="285"/>
        <end position="419"/>
    </location>
</feature>
<dbReference type="RefSeq" id="WP_006298858.1">
    <property type="nucleotide sequence ID" value="NZ_AEGR01000087.1"/>
</dbReference>
<proteinExistence type="inferred from homology"/>
<dbReference type="Pfam" id="PF12693">
    <property type="entry name" value="GspL_C"/>
    <property type="match status" value="1"/>
</dbReference>
<keyword evidence="9" id="KW-0472">Membrane</keyword>
<dbReference type="GO" id="GO:0015628">
    <property type="term" value="P:protein secretion by the type II secretion system"/>
    <property type="evidence" value="ECO:0007669"/>
    <property type="project" value="InterPro"/>
</dbReference>
<evidence type="ECO:0000256" key="6">
    <source>
        <dbReference type="ARBA" id="ARBA00022692"/>
    </source>
</evidence>
<keyword evidence="6" id="KW-0812">Transmembrane</keyword>
<evidence type="ECO:0000256" key="9">
    <source>
        <dbReference type="ARBA" id="ARBA00023136"/>
    </source>
</evidence>
<evidence type="ECO:0000256" key="5">
    <source>
        <dbReference type="ARBA" id="ARBA00022519"/>
    </source>
</evidence>
<evidence type="ECO:0000259" key="11">
    <source>
        <dbReference type="Pfam" id="PF05134"/>
    </source>
</evidence>
<evidence type="ECO:0000256" key="10">
    <source>
        <dbReference type="SAM" id="MobiDB-lite"/>
    </source>
</evidence>
<comment type="subcellular location">
    <subcellularLocation>
        <location evidence="1">Cell inner membrane</location>
        <topology evidence="1">Single-pass membrane protein</topology>
    </subcellularLocation>
</comment>
<dbReference type="GO" id="GO:0009276">
    <property type="term" value="C:Gram-negative-bacterium-type cell wall"/>
    <property type="evidence" value="ECO:0007669"/>
    <property type="project" value="InterPro"/>
</dbReference>
<dbReference type="SUPFAM" id="SSF53067">
    <property type="entry name" value="Actin-like ATPase domain"/>
    <property type="match status" value="1"/>
</dbReference>
<feature type="compositionally biased region" description="Low complexity" evidence="10">
    <location>
        <begin position="416"/>
        <end position="430"/>
    </location>
</feature>
<dbReference type="EMBL" id="AEGR01000087">
    <property type="protein sequence ID" value="EGI75916.1"/>
    <property type="molecule type" value="Genomic_DNA"/>
</dbReference>
<dbReference type="AlphaFoldDB" id="F3KWB7"/>
<feature type="domain" description="GspL cytoplasmic actin-ATPase-like" evidence="11">
    <location>
        <begin position="52"/>
        <end position="149"/>
    </location>
</feature>
<keyword evidence="5" id="KW-0997">Cell inner membrane</keyword>
<dbReference type="GO" id="GO:0005886">
    <property type="term" value="C:plasma membrane"/>
    <property type="evidence" value="ECO:0007669"/>
    <property type="project" value="UniProtKB-SubCell"/>
</dbReference>
<dbReference type="InterPro" id="IPR043129">
    <property type="entry name" value="ATPase_NBD"/>
</dbReference>
<keyword evidence="7" id="KW-0653">Protein transport</keyword>
<feature type="region of interest" description="Disordered" evidence="10">
    <location>
        <begin position="416"/>
        <end position="437"/>
    </location>
</feature>
<keyword evidence="14" id="KW-1185">Reference proteome</keyword>
<dbReference type="InterPro" id="IPR025691">
    <property type="entry name" value="GspL_pp_dom"/>
</dbReference>
<dbReference type="Pfam" id="PF05134">
    <property type="entry name" value="T2SSL"/>
    <property type="match status" value="1"/>
</dbReference>
<keyword evidence="3" id="KW-0813">Transport</keyword>